<name>A0A1M4TVB1_9THEO</name>
<evidence type="ECO:0000259" key="4">
    <source>
        <dbReference type="Pfam" id="PF09186"/>
    </source>
</evidence>
<feature type="transmembrane region" description="Helical" evidence="2">
    <location>
        <begin position="91"/>
        <end position="113"/>
    </location>
</feature>
<dbReference type="RefSeq" id="WP_073341336.1">
    <property type="nucleotide sequence ID" value="NZ_FQVH01000002.1"/>
</dbReference>
<dbReference type="AlphaFoldDB" id="A0A1M4TVB1"/>
<proteinExistence type="inferred from homology"/>
<dbReference type="InterPro" id="IPR020568">
    <property type="entry name" value="Ribosomal_Su5_D2-typ_SF"/>
</dbReference>
<dbReference type="SUPFAM" id="SSF54980">
    <property type="entry name" value="EF-G C-terminal domain-like"/>
    <property type="match status" value="1"/>
</dbReference>
<dbReference type="NCBIfam" id="TIGR00257">
    <property type="entry name" value="IMPACT_YIGZ"/>
    <property type="match status" value="1"/>
</dbReference>
<accession>A0A1M4TVB1</accession>
<keyword evidence="6" id="KW-1185">Reference proteome</keyword>
<dbReference type="PANTHER" id="PTHR16301:SF20">
    <property type="entry name" value="IMPACT FAMILY MEMBER YIGZ"/>
    <property type="match status" value="1"/>
</dbReference>
<dbReference type="Proteomes" id="UP000184088">
    <property type="component" value="Unassembled WGS sequence"/>
</dbReference>
<gene>
    <name evidence="5" type="ORF">SAMN02746089_00310</name>
</gene>
<keyword evidence="2" id="KW-1133">Transmembrane helix</keyword>
<dbReference type="InterPro" id="IPR015269">
    <property type="entry name" value="UPF0029_Impact_C"/>
</dbReference>
<evidence type="ECO:0000256" key="2">
    <source>
        <dbReference type="SAM" id="Phobius"/>
    </source>
</evidence>
<dbReference type="OrthoDB" id="9813771at2"/>
<dbReference type="EMBL" id="FQVH01000002">
    <property type="protein sequence ID" value="SHE48390.1"/>
    <property type="molecule type" value="Genomic_DNA"/>
</dbReference>
<dbReference type="InterPro" id="IPR036956">
    <property type="entry name" value="Impact_N_sf"/>
</dbReference>
<dbReference type="GO" id="GO:0005737">
    <property type="term" value="C:cytoplasm"/>
    <property type="evidence" value="ECO:0007669"/>
    <property type="project" value="TreeGrafter"/>
</dbReference>
<dbReference type="InterPro" id="IPR035647">
    <property type="entry name" value="EFG_III/V"/>
</dbReference>
<dbReference type="InterPro" id="IPR001498">
    <property type="entry name" value="Impact_N"/>
</dbReference>
<feature type="domain" description="UPF0029" evidence="4">
    <location>
        <begin position="140"/>
        <end position="195"/>
    </location>
</feature>
<dbReference type="Gene3D" id="3.30.70.240">
    <property type="match status" value="1"/>
</dbReference>
<comment type="similarity">
    <text evidence="1">Belongs to the IMPACT family.</text>
</comment>
<evidence type="ECO:0000259" key="3">
    <source>
        <dbReference type="Pfam" id="PF01205"/>
    </source>
</evidence>
<dbReference type="InterPro" id="IPR023582">
    <property type="entry name" value="Impact"/>
</dbReference>
<sequence>MLSEFITVKDEGSAEIIINKSRFIGYAKYTPDEKSAHLFINNIKERHNDATHNVYAYILGDSGEIQRFSDDGEPSGTAGMPVLEVIKREQLIYVTVVVTRYFGGILLGAGGLIRAYSKGAKIAIDAAGIVKKVLHAIVKIKIDYTSLGKIQNYLSKQGLRVVDIQYSETVDLIIAVPHDKINYVNHAIMDMTYGKAKIDITGYEYYEME</sequence>
<dbReference type="STRING" id="1121256.SAMN02746089_00310"/>
<dbReference type="InterPro" id="IPR015796">
    <property type="entry name" value="Impact_YigZ-like"/>
</dbReference>
<evidence type="ECO:0000256" key="1">
    <source>
        <dbReference type="ARBA" id="ARBA00007665"/>
    </source>
</evidence>
<dbReference type="Pfam" id="PF09186">
    <property type="entry name" value="DUF1949"/>
    <property type="match status" value="1"/>
</dbReference>
<dbReference type="PANTHER" id="PTHR16301">
    <property type="entry name" value="IMPACT-RELATED"/>
    <property type="match status" value="1"/>
</dbReference>
<feature type="domain" description="Impact N-terminal" evidence="3">
    <location>
        <begin position="20"/>
        <end position="123"/>
    </location>
</feature>
<evidence type="ECO:0000313" key="5">
    <source>
        <dbReference type="EMBL" id="SHE48390.1"/>
    </source>
</evidence>
<organism evidence="5 6">
    <name type="scientific">Caldanaerobius fijiensis DSM 17918</name>
    <dbReference type="NCBI Taxonomy" id="1121256"/>
    <lineage>
        <taxon>Bacteria</taxon>
        <taxon>Bacillati</taxon>
        <taxon>Bacillota</taxon>
        <taxon>Clostridia</taxon>
        <taxon>Thermoanaerobacterales</taxon>
        <taxon>Thermoanaerobacteraceae</taxon>
        <taxon>Caldanaerobius</taxon>
    </lineage>
</organism>
<dbReference type="PROSITE" id="PS00910">
    <property type="entry name" value="UPF0029"/>
    <property type="match status" value="1"/>
</dbReference>
<evidence type="ECO:0000313" key="6">
    <source>
        <dbReference type="Proteomes" id="UP000184088"/>
    </source>
</evidence>
<reference evidence="5 6" key="1">
    <citation type="submission" date="2016-11" db="EMBL/GenBank/DDBJ databases">
        <authorList>
            <person name="Jaros S."/>
            <person name="Januszkiewicz K."/>
            <person name="Wedrychowicz H."/>
        </authorList>
    </citation>
    <scope>NUCLEOTIDE SEQUENCE [LARGE SCALE GENOMIC DNA]</scope>
    <source>
        <strain evidence="5 6">DSM 17918</strain>
    </source>
</reference>
<keyword evidence="2" id="KW-0812">Transmembrane</keyword>
<keyword evidence="2" id="KW-0472">Membrane</keyword>
<dbReference type="Gene3D" id="3.30.230.30">
    <property type="entry name" value="Impact, N-terminal domain"/>
    <property type="match status" value="1"/>
</dbReference>
<dbReference type="GO" id="GO:0006446">
    <property type="term" value="P:regulation of translational initiation"/>
    <property type="evidence" value="ECO:0007669"/>
    <property type="project" value="TreeGrafter"/>
</dbReference>
<dbReference type="SUPFAM" id="SSF54211">
    <property type="entry name" value="Ribosomal protein S5 domain 2-like"/>
    <property type="match status" value="1"/>
</dbReference>
<dbReference type="Pfam" id="PF01205">
    <property type="entry name" value="Impact_N"/>
    <property type="match status" value="1"/>
</dbReference>
<protein>
    <submittedName>
        <fullName evidence="5">Uncharacterized protein, YigZ family</fullName>
    </submittedName>
</protein>
<dbReference type="InterPro" id="IPR020569">
    <property type="entry name" value="UPF0029_Impact_CS"/>
</dbReference>